<evidence type="ECO:0000313" key="1">
    <source>
        <dbReference type="EMBL" id="MDA0162492.1"/>
    </source>
</evidence>
<reference evidence="1" key="1">
    <citation type="submission" date="2022-10" db="EMBL/GenBank/DDBJ databases">
        <title>The WGS of Solirubrobacter ginsenosidimutans DSM 21036.</title>
        <authorList>
            <person name="Jiang Z."/>
        </authorList>
    </citation>
    <scope>NUCLEOTIDE SEQUENCE</scope>
    <source>
        <strain evidence="1">DSM 21036</strain>
    </source>
</reference>
<keyword evidence="2" id="KW-1185">Reference proteome</keyword>
<comment type="caution">
    <text evidence="1">The sequence shown here is derived from an EMBL/GenBank/DDBJ whole genome shotgun (WGS) entry which is preliminary data.</text>
</comment>
<accession>A0A9X3MU88</accession>
<protein>
    <submittedName>
        <fullName evidence="1">Uncharacterized protein</fullName>
    </submittedName>
</protein>
<dbReference type="AlphaFoldDB" id="A0A9X3MU88"/>
<dbReference type="RefSeq" id="WP_270041731.1">
    <property type="nucleotide sequence ID" value="NZ_JAPDOD010000018.1"/>
</dbReference>
<evidence type="ECO:0000313" key="2">
    <source>
        <dbReference type="Proteomes" id="UP001149140"/>
    </source>
</evidence>
<proteinExistence type="predicted"/>
<dbReference type="EMBL" id="JAPDOD010000018">
    <property type="protein sequence ID" value="MDA0162492.1"/>
    <property type="molecule type" value="Genomic_DNA"/>
</dbReference>
<sequence>MHRFTHAHDPLLSPPDHVLAEVDAAWERSQDLVAGELELHFTRALMGGRVTGELRLPDGGELVERLSASEALALACGDASLALAA</sequence>
<name>A0A9X3MU88_9ACTN</name>
<organism evidence="1 2">
    <name type="scientific">Solirubrobacter ginsenosidimutans</name>
    <dbReference type="NCBI Taxonomy" id="490573"/>
    <lineage>
        <taxon>Bacteria</taxon>
        <taxon>Bacillati</taxon>
        <taxon>Actinomycetota</taxon>
        <taxon>Thermoleophilia</taxon>
        <taxon>Solirubrobacterales</taxon>
        <taxon>Solirubrobacteraceae</taxon>
        <taxon>Solirubrobacter</taxon>
    </lineage>
</organism>
<dbReference type="Proteomes" id="UP001149140">
    <property type="component" value="Unassembled WGS sequence"/>
</dbReference>
<gene>
    <name evidence="1" type="ORF">OM076_19620</name>
</gene>